<proteinExistence type="predicted"/>
<evidence type="ECO:0000313" key="1">
    <source>
        <dbReference type="EMBL" id="GAA2938720.1"/>
    </source>
</evidence>
<gene>
    <name evidence="1" type="ORF">GCM10010446_25160</name>
</gene>
<sequence length="59" mass="6419">MLSDPTDTIGLTVVYSAMSSVQPATGIRDEGMAALVVRALAEAEAEATRGWWLRLVVRW</sequence>
<accession>A0ABP6JQK4</accession>
<reference evidence="2" key="1">
    <citation type="journal article" date="2019" name="Int. J. Syst. Evol. Microbiol.">
        <title>The Global Catalogue of Microorganisms (GCM) 10K type strain sequencing project: providing services to taxonomists for standard genome sequencing and annotation.</title>
        <authorList>
            <consortium name="The Broad Institute Genomics Platform"/>
            <consortium name="The Broad Institute Genome Sequencing Center for Infectious Disease"/>
            <person name="Wu L."/>
            <person name="Ma J."/>
        </authorList>
    </citation>
    <scope>NUCLEOTIDE SEQUENCE [LARGE SCALE GENOMIC DNA]</scope>
    <source>
        <strain evidence="2">JCM 9088</strain>
    </source>
</reference>
<protein>
    <submittedName>
        <fullName evidence="1">Uncharacterized protein</fullName>
    </submittedName>
</protein>
<name>A0ABP6JQK4_9ACTN</name>
<comment type="caution">
    <text evidence="1">The sequence shown here is derived from an EMBL/GenBank/DDBJ whole genome shotgun (WGS) entry which is preliminary data.</text>
</comment>
<organism evidence="1 2">
    <name type="scientific">Streptomyces enissocaesilis</name>
    <dbReference type="NCBI Taxonomy" id="332589"/>
    <lineage>
        <taxon>Bacteria</taxon>
        <taxon>Bacillati</taxon>
        <taxon>Actinomycetota</taxon>
        <taxon>Actinomycetes</taxon>
        <taxon>Kitasatosporales</taxon>
        <taxon>Streptomycetaceae</taxon>
        <taxon>Streptomyces</taxon>
        <taxon>Streptomyces rochei group</taxon>
    </lineage>
</organism>
<dbReference type="Proteomes" id="UP001500403">
    <property type="component" value="Unassembled WGS sequence"/>
</dbReference>
<dbReference type="EMBL" id="BAAAUD010000023">
    <property type="protein sequence ID" value="GAA2938720.1"/>
    <property type="molecule type" value="Genomic_DNA"/>
</dbReference>
<keyword evidence="2" id="KW-1185">Reference proteome</keyword>
<evidence type="ECO:0000313" key="2">
    <source>
        <dbReference type="Proteomes" id="UP001500403"/>
    </source>
</evidence>